<dbReference type="Proteomes" id="UP000317944">
    <property type="component" value="Unassembled WGS sequence"/>
</dbReference>
<dbReference type="PROSITE" id="PS50244">
    <property type="entry name" value="S5A_REDUCTASE"/>
    <property type="match status" value="1"/>
</dbReference>
<feature type="transmembrane region" description="Helical" evidence="5">
    <location>
        <begin position="117"/>
        <end position="144"/>
    </location>
</feature>
<dbReference type="EMBL" id="SADV01000021">
    <property type="protein sequence ID" value="TQR28972.1"/>
    <property type="molecule type" value="Genomic_DNA"/>
</dbReference>
<proteinExistence type="predicted"/>
<evidence type="ECO:0000256" key="2">
    <source>
        <dbReference type="ARBA" id="ARBA00022692"/>
    </source>
</evidence>
<feature type="transmembrane region" description="Helical" evidence="5">
    <location>
        <begin position="60"/>
        <end position="77"/>
    </location>
</feature>
<name>A0A544UA02_LYSSH</name>
<gene>
    <name evidence="6" type="ORF">C7Y47_18955</name>
</gene>
<dbReference type="Gene3D" id="1.20.120.1630">
    <property type="match status" value="1"/>
</dbReference>
<dbReference type="GO" id="GO:0004671">
    <property type="term" value="F:protein C-terminal S-isoprenylcysteine carboxyl O-methyltransferase activity"/>
    <property type="evidence" value="ECO:0007669"/>
    <property type="project" value="InterPro"/>
</dbReference>
<dbReference type="OrthoDB" id="5471300at2"/>
<dbReference type="PANTHER" id="PTHR12714">
    <property type="entry name" value="PROTEIN-S ISOPRENYLCYSTEINE O-METHYLTRANSFERASE"/>
    <property type="match status" value="1"/>
</dbReference>
<evidence type="ECO:0000256" key="1">
    <source>
        <dbReference type="ARBA" id="ARBA00004141"/>
    </source>
</evidence>
<keyword evidence="4 5" id="KW-0472">Membrane</keyword>
<evidence type="ECO:0000256" key="5">
    <source>
        <dbReference type="SAM" id="Phobius"/>
    </source>
</evidence>
<dbReference type="InterPro" id="IPR007269">
    <property type="entry name" value="ICMT_MeTrfase"/>
</dbReference>
<keyword evidence="2 5" id="KW-0812">Transmembrane</keyword>
<evidence type="ECO:0000256" key="3">
    <source>
        <dbReference type="ARBA" id="ARBA00022989"/>
    </source>
</evidence>
<dbReference type="Pfam" id="PF04140">
    <property type="entry name" value="ICMT"/>
    <property type="match status" value="1"/>
</dbReference>
<feature type="transmembrane region" description="Helical" evidence="5">
    <location>
        <begin position="35"/>
        <end position="53"/>
    </location>
</feature>
<dbReference type="RefSeq" id="WP_142510175.1">
    <property type="nucleotide sequence ID" value="NZ_SADV01000021.1"/>
</dbReference>
<evidence type="ECO:0000313" key="6">
    <source>
        <dbReference type="EMBL" id="TQR28972.1"/>
    </source>
</evidence>
<dbReference type="AlphaFoldDB" id="A0A544UA02"/>
<organism evidence="6 7">
    <name type="scientific">Lysinibacillus sphaericus</name>
    <name type="common">Bacillus sphaericus</name>
    <dbReference type="NCBI Taxonomy" id="1421"/>
    <lineage>
        <taxon>Bacteria</taxon>
        <taxon>Bacillati</taxon>
        <taxon>Bacillota</taxon>
        <taxon>Bacilli</taxon>
        <taxon>Bacillales</taxon>
        <taxon>Bacillaceae</taxon>
        <taxon>Lysinibacillus</taxon>
    </lineage>
</organism>
<evidence type="ECO:0000313" key="7">
    <source>
        <dbReference type="Proteomes" id="UP000317944"/>
    </source>
</evidence>
<comment type="caution">
    <text evidence="6">The sequence shown here is derived from an EMBL/GenBank/DDBJ whole genome shotgun (WGS) entry which is preliminary data.</text>
</comment>
<protein>
    <submittedName>
        <fullName evidence="6">Isoprenylcysteine carboxylmethyltransferase family protein</fullName>
    </submittedName>
</protein>
<sequence>MFFIAYLPIFLYLLLEFYRSSPVKEEKRNRGSSFFIGVVLALMVTIPEIIYFFTINKINSLLFFGVIVGLIGVWIRFSSMKILGRFYSRNVGMQGEHKLIQDGLYKYIRHPGYLGSFLTFLGFAISSSSFIAIIINIILFFLAYSYRIKIEERILVTLFGDQYKQYQSKTWRIIPFLYLYILTNLYISL</sequence>
<dbReference type="GO" id="GO:0016020">
    <property type="term" value="C:membrane"/>
    <property type="evidence" value="ECO:0007669"/>
    <property type="project" value="UniProtKB-SubCell"/>
</dbReference>
<accession>A0A544UA02</accession>
<dbReference type="PANTHER" id="PTHR12714:SF9">
    <property type="entry name" value="PROTEIN-S-ISOPRENYLCYSTEINE O-METHYLTRANSFERASE"/>
    <property type="match status" value="1"/>
</dbReference>
<feature type="transmembrane region" description="Helical" evidence="5">
    <location>
        <begin position="170"/>
        <end position="187"/>
    </location>
</feature>
<reference evidence="6 7" key="1">
    <citation type="submission" date="2018-03" db="EMBL/GenBank/DDBJ databases">
        <title>Aerobic endospore-forming bacteria genome sequencing and assembly.</title>
        <authorList>
            <person name="Cavalcante D.A."/>
            <person name="Driks A."/>
            <person name="Putonti C."/>
            <person name="De-Souza M.T."/>
        </authorList>
    </citation>
    <scope>NUCLEOTIDE SEQUENCE [LARGE SCALE GENOMIC DNA]</scope>
    <source>
        <strain evidence="6 7">SDF0037</strain>
    </source>
</reference>
<evidence type="ECO:0000256" key="4">
    <source>
        <dbReference type="ARBA" id="ARBA00023136"/>
    </source>
</evidence>
<keyword evidence="3 5" id="KW-1133">Transmembrane helix</keyword>
<comment type="subcellular location">
    <subcellularLocation>
        <location evidence="1">Membrane</location>
        <topology evidence="1">Multi-pass membrane protein</topology>
    </subcellularLocation>
</comment>